<keyword evidence="9 11" id="KW-0811">Translocation</keyword>
<dbReference type="Proteomes" id="UP000219327">
    <property type="component" value="Unassembled WGS sequence"/>
</dbReference>
<dbReference type="Pfam" id="PF03840">
    <property type="entry name" value="SecG"/>
    <property type="match status" value="1"/>
</dbReference>
<evidence type="ECO:0000256" key="12">
    <source>
        <dbReference type="SAM" id="MobiDB-lite"/>
    </source>
</evidence>
<evidence type="ECO:0000256" key="2">
    <source>
        <dbReference type="ARBA" id="ARBA00008445"/>
    </source>
</evidence>
<comment type="similarity">
    <text evidence="2 11">Belongs to the SecG family.</text>
</comment>
<feature type="compositionally biased region" description="Low complexity" evidence="12">
    <location>
        <begin position="106"/>
        <end position="124"/>
    </location>
</feature>
<evidence type="ECO:0000256" key="3">
    <source>
        <dbReference type="ARBA" id="ARBA00017876"/>
    </source>
</evidence>
<dbReference type="GO" id="GO:0005886">
    <property type="term" value="C:plasma membrane"/>
    <property type="evidence" value="ECO:0007669"/>
    <property type="project" value="UniProtKB-SubCell"/>
</dbReference>
<evidence type="ECO:0000256" key="10">
    <source>
        <dbReference type="ARBA" id="ARBA00023136"/>
    </source>
</evidence>
<dbReference type="EMBL" id="NTKD01000068">
    <property type="protein sequence ID" value="PDH36432.1"/>
    <property type="molecule type" value="Genomic_DNA"/>
</dbReference>
<evidence type="ECO:0000256" key="1">
    <source>
        <dbReference type="ARBA" id="ARBA00004651"/>
    </source>
</evidence>
<organism evidence="13 14">
    <name type="scientific">OM182 bacterium MED-G24</name>
    <dbReference type="NCBI Taxonomy" id="1986255"/>
    <lineage>
        <taxon>Bacteria</taxon>
        <taxon>Pseudomonadati</taxon>
        <taxon>Pseudomonadota</taxon>
        <taxon>Gammaproteobacteria</taxon>
        <taxon>OMG group</taxon>
        <taxon>OM182 clade</taxon>
    </lineage>
</organism>
<gene>
    <name evidence="13" type="ORF">CNE99_09700</name>
</gene>
<keyword evidence="7 11" id="KW-0653">Protein transport</keyword>
<dbReference type="PRINTS" id="PR01651">
    <property type="entry name" value="SECGEXPORT"/>
</dbReference>
<keyword evidence="4 11" id="KW-0813">Transport</keyword>
<keyword evidence="6 11" id="KW-0812">Transmembrane</keyword>
<comment type="subcellular location">
    <subcellularLocation>
        <location evidence="1 11">Cell membrane</location>
        <topology evidence="1 11">Multi-pass membrane protein</topology>
    </subcellularLocation>
</comment>
<evidence type="ECO:0000256" key="6">
    <source>
        <dbReference type="ARBA" id="ARBA00022692"/>
    </source>
</evidence>
<evidence type="ECO:0000256" key="11">
    <source>
        <dbReference type="RuleBase" id="RU365087"/>
    </source>
</evidence>
<evidence type="ECO:0000256" key="4">
    <source>
        <dbReference type="ARBA" id="ARBA00022448"/>
    </source>
</evidence>
<accession>A0A2A5WJ50</accession>
<feature type="transmembrane region" description="Helical" evidence="11">
    <location>
        <begin position="61"/>
        <end position="77"/>
    </location>
</feature>
<reference evidence="13 14" key="1">
    <citation type="submission" date="2017-08" db="EMBL/GenBank/DDBJ databases">
        <title>Fine stratification of microbial communities through a metagenomic profile of the photic zone.</title>
        <authorList>
            <person name="Haro-Moreno J.M."/>
            <person name="Lopez-Perez M."/>
            <person name="De La Torre J."/>
            <person name="Picazo A."/>
            <person name="Camacho A."/>
            <person name="Rodriguez-Valera F."/>
        </authorList>
    </citation>
    <scope>NUCLEOTIDE SEQUENCE [LARGE SCALE GENOMIC DNA]</scope>
    <source>
        <strain evidence="13">MED-G24</strain>
    </source>
</reference>
<dbReference type="GO" id="GO:0065002">
    <property type="term" value="P:intracellular protein transmembrane transport"/>
    <property type="evidence" value="ECO:0007669"/>
    <property type="project" value="TreeGrafter"/>
</dbReference>
<sequence>MQYIETFVLVTHVVAAIAIIGLVLYQRGRGAEMGAGFGAGASGTVFGSAGSGNFMTRMTSTVAITFFLTSFGLAYFAKLHADEARQVGIPQIETMVPVTPTEEGEVPSIDVPVSESEVPSLSVPGGMESDEN</sequence>
<keyword evidence="10 11" id="KW-0472">Membrane</keyword>
<dbReference type="AlphaFoldDB" id="A0A2A5WJ50"/>
<evidence type="ECO:0000313" key="14">
    <source>
        <dbReference type="Proteomes" id="UP000219327"/>
    </source>
</evidence>
<dbReference type="GO" id="GO:0043952">
    <property type="term" value="P:protein transport by the Sec complex"/>
    <property type="evidence" value="ECO:0007669"/>
    <property type="project" value="TreeGrafter"/>
</dbReference>
<keyword evidence="8 11" id="KW-1133">Transmembrane helix</keyword>
<dbReference type="InterPro" id="IPR004692">
    <property type="entry name" value="SecG"/>
</dbReference>
<proteinExistence type="inferred from homology"/>
<evidence type="ECO:0000256" key="7">
    <source>
        <dbReference type="ARBA" id="ARBA00022927"/>
    </source>
</evidence>
<dbReference type="GO" id="GO:0009306">
    <property type="term" value="P:protein secretion"/>
    <property type="evidence" value="ECO:0007669"/>
    <property type="project" value="UniProtKB-UniRule"/>
</dbReference>
<feature type="transmembrane region" description="Helical" evidence="11">
    <location>
        <begin position="6"/>
        <end position="25"/>
    </location>
</feature>
<dbReference type="PANTHER" id="PTHR34182:SF1">
    <property type="entry name" value="PROTEIN-EXPORT MEMBRANE PROTEIN SECG"/>
    <property type="match status" value="1"/>
</dbReference>
<evidence type="ECO:0000313" key="13">
    <source>
        <dbReference type="EMBL" id="PDH36432.1"/>
    </source>
</evidence>
<evidence type="ECO:0000256" key="8">
    <source>
        <dbReference type="ARBA" id="ARBA00022989"/>
    </source>
</evidence>
<keyword evidence="5 11" id="KW-1003">Cell membrane</keyword>
<dbReference type="GO" id="GO:0015450">
    <property type="term" value="F:protein-transporting ATPase activity"/>
    <property type="evidence" value="ECO:0007669"/>
    <property type="project" value="UniProtKB-UniRule"/>
</dbReference>
<feature type="region of interest" description="Disordered" evidence="12">
    <location>
        <begin position="96"/>
        <end position="132"/>
    </location>
</feature>
<evidence type="ECO:0000256" key="5">
    <source>
        <dbReference type="ARBA" id="ARBA00022475"/>
    </source>
</evidence>
<protein>
    <recommendedName>
        <fullName evidence="3 11">Protein-export membrane protein SecG</fullName>
    </recommendedName>
</protein>
<comment type="caution">
    <text evidence="13">The sequence shown here is derived from an EMBL/GenBank/DDBJ whole genome shotgun (WGS) entry which is preliminary data.</text>
</comment>
<dbReference type="NCBIfam" id="TIGR00810">
    <property type="entry name" value="secG"/>
    <property type="match status" value="1"/>
</dbReference>
<dbReference type="PANTHER" id="PTHR34182">
    <property type="entry name" value="PROTEIN-EXPORT MEMBRANE PROTEIN SECG"/>
    <property type="match status" value="1"/>
</dbReference>
<evidence type="ECO:0000256" key="9">
    <source>
        <dbReference type="ARBA" id="ARBA00023010"/>
    </source>
</evidence>
<comment type="function">
    <text evidence="11">Involved in protein export. Participates in an early event of protein translocation.</text>
</comment>
<name>A0A2A5WJ50_9GAMM</name>